<dbReference type="InterPro" id="IPR050641">
    <property type="entry name" value="RIFMO-like"/>
</dbReference>
<evidence type="ECO:0000259" key="3">
    <source>
        <dbReference type="Pfam" id="PF01494"/>
    </source>
</evidence>
<dbReference type="GO" id="GO:0071949">
    <property type="term" value="F:FAD binding"/>
    <property type="evidence" value="ECO:0007669"/>
    <property type="project" value="InterPro"/>
</dbReference>
<gene>
    <name evidence="4" type="ORF">OO17_04940</name>
</gene>
<evidence type="ECO:0000313" key="4">
    <source>
        <dbReference type="EMBL" id="KIZ47328.1"/>
    </source>
</evidence>
<dbReference type="Pfam" id="PF01494">
    <property type="entry name" value="FAD_binding_3"/>
    <property type="match status" value="1"/>
</dbReference>
<evidence type="ECO:0000256" key="1">
    <source>
        <dbReference type="ARBA" id="ARBA00022630"/>
    </source>
</evidence>
<dbReference type="Gene3D" id="3.50.50.60">
    <property type="entry name" value="FAD/NAD(P)-binding domain"/>
    <property type="match status" value="1"/>
</dbReference>
<organism evidence="4 5">
    <name type="scientific">Rhodopseudomonas palustris</name>
    <dbReference type="NCBI Taxonomy" id="1076"/>
    <lineage>
        <taxon>Bacteria</taxon>
        <taxon>Pseudomonadati</taxon>
        <taxon>Pseudomonadota</taxon>
        <taxon>Alphaproteobacteria</taxon>
        <taxon>Hyphomicrobiales</taxon>
        <taxon>Nitrobacteraceae</taxon>
        <taxon>Rhodopseudomonas</taxon>
    </lineage>
</organism>
<dbReference type="GO" id="GO:0016709">
    <property type="term" value="F:oxidoreductase activity, acting on paired donors, with incorporation or reduction of molecular oxygen, NAD(P)H as one donor, and incorporation of one atom of oxygen"/>
    <property type="evidence" value="ECO:0007669"/>
    <property type="project" value="UniProtKB-ARBA"/>
</dbReference>
<evidence type="ECO:0000256" key="2">
    <source>
        <dbReference type="ARBA" id="ARBA00022827"/>
    </source>
</evidence>
<protein>
    <submittedName>
        <fullName evidence="4">Hydroxybenzoate 3-monooxygenase</fullName>
    </submittedName>
</protein>
<dbReference type="Gene3D" id="3.30.9.10">
    <property type="entry name" value="D-Amino Acid Oxidase, subunit A, domain 2"/>
    <property type="match status" value="1"/>
</dbReference>
<dbReference type="InterPro" id="IPR036188">
    <property type="entry name" value="FAD/NAD-bd_sf"/>
</dbReference>
<keyword evidence="4" id="KW-0503">Monooxygenase</keyword>
<sequence length="391" mass="42619">MASTEETSVVIIGGGTAGLALATFLGNEGVACVVLERRDRATIQARQRAGAVDASSVRMFERRGLADKLLAGPVTQTIDYRVNGVGRVFTVTSDDGSEGRFCTQQMLVANLMRELIDNMGGDVRFAVSDVRISNEEGERPRVQYDRAGETHSLTCDFIAGCDADHGVSRASIPADVLTTVSHEFGYAWLASLVEAPAAGPAIMGTSDRGFVSQIPRGPERSRYYLQCPVSDGPEDWPDERIWDEIRLRLNDDTIKTAPVLTKEVVPLRSVIHYPMQYRNLFLAGDAAHLVPPTGGKGMNMALYDVDVLADALTNAVKGANTSGIECYSDTVMPRVWRYQEFSAWLTDTMHDGGDPAQHGAFRQMTARARLDELFTSPAAARLHSDYLRGLA</sequence>
<dbReference type="RefSeq" id="WP_044406497.1">
    <property type="nucleotide sequence ID" value="NZ_JXXE01000091.1"/>
</dbReference>
<keyword evidence="1" id="KW-0285">Flavoprotein</keyword>
<dbReference type="PATRIC" id="fig|1076.23.peg.71"/>
<dbReference type="InterPro" id="IPR002938">
    <property type="entry name" value="FAD-bd"/>
</dbReference>
<dbReference type="NCBIfam" id="NF006091">
    <property type="entry name" value="PRK08243.1"/>
    <property type="match status" value="1"/>
</dbReference>
<keyword evidence="2" id="KW-0274">FAD</keyword>
<name>A0A0D7F2M5_RHOPL</name>
<dbReference type="OrthoDB" id="9791689at2"/>
<feature type="domain" description="FAD-binding" evidence="3">
    <location>
        <begin position="6"/>
        <end position="341"/>
    </location>
</feature>
<dbReference type="EMBL" id="JXXE01000091">
    <property type="protein sequence ID" value="KIZ47328.1"/>
    <property type="molecule type" value="Genomic_DNA"/>
</dbReference>
<reference evidence="4 5" key="1">
    <citation type="submission" date="2014-11" db="EMBL/GenBank/DDBJ databases">
        <title>Genomics and ecophysiology of heterotrophic nitrogen fixing bacteria isolated from estuarine surface water.</title>
        <authorList>
            <person name="Bentzon-Tilia M."/>
            <person name="Severin I."/>
            <person name="Hansen L.H."/>
            <person name="Riemann L."/>
        </authorList>
    </citation>
    <scope>NUCLEOTIDE SEQUENCE [LARGE SCALE GENOMIC DNA]</scope>
    <source>
        <strain evidence="4 5">BAL398</strain>
    </source>
</reference>
<dbReference type="Proteomes" id="UP000032515">
    <property type="component" value="Unassembled WGS sequence"/>
</dbReference>
<dbReference type="PRINTS" id="PR00420">
    <property type="entry name" value="RNGMNOXGNASE"/>
</dbReference>
<dbReference type="SUPFAM" id="SSF51905">
    <property type="entry name" value="FAD/NAD(P)-binding domain"/>
    <property type="match status" value="1"/>
</dbReference>
<accession>A0A0D7F2M5</accession>
<dbReference type="SUPFAM" id="SSF54373">
    <property type="entry name" value="FAD-linked reductases, C-terminal domain"/>
    <property type="match status" value="1"/>
</dbReference>
<proteinExistence type="predicted"/>
<keyword evidence="4" id="KW-0560">Oxidoreductase</keyword>
<comment type="caution">
    <text evidence="4">The sequence shown here is derived from an EMBL/GenBank/DDBJ whole genome shotgun (WGS) entry which is preliminary data.</text>
</comment>
<dbReference type="PANTHER" id="PTHR43004">
    <property type="entry name" value="TRK SYSTEM POTASSIUM UPTAKE PROTEIN"/>
    <property type="match status" value="1"/>
</dbReference>
<dbReference type="AlphaFoldDB" id="A0A0D7F2M5"/>
<evidence type="ECO:0000313" key="5">
    <source>
        <dbReference type="Proteomes" id="UP000032515"/>
    </source>
</evidence>
<dbReference type="PANTHER" id="PTHR43004:SF3">
    <property type="entry name" value="P-HYDROXYBENZOATE HYDROXYLASE"/>
    <property type="match status" value="1"/>
</dbReference>